<feature type="transmembrane region" description="Helical" evidence="1">
    <location>
        <begin position="26"/>
        <end position="49"/>
    </location>
</feature>
<reference evidence="2" key="1">
    <citation type="journal article" date="2021" name="Proc. Natl. Acad. Sci. U.S.A.">
        <title>A Catalog of Tens of Thousands of Viruses from Human Metagenomes Reveals Hidden Associations with Chronic Diseases.</title>
        <authorList>
            <person name="Tisza M.J."/>
            <person name="Buck C.B."/>
        </authorList>
    </citation>
    <scope>NUCLEOTIDE SEQUENCE</scope>
    <source>
        <strain evidence="2">Ct7es18</strain>
    </source>
</reference>
<keyword evidence="1" id="KW-0472">Membrane</keyword>
<sequence>MGALNFNPPLPETKASSKEVDLHPRFCVSLAVFYVLCDVMVHGAAFHLAFFRSPIYGTHYSVSLGMSRIFLMLAITFSGLRWPVSILYM</sequence>
<organism evidence="2">
    <name type="scientific">Siphoviridae sp. ct7es18</name>
    <dbReference type="NCBI Taxonomy" id="2826166"/>
    <lineage>
        <taxon>Viruses</taxon>
        <taxon>Duplodnaviria</taxon>
        <taxon>Heunggongvirae</taxon>
        <taxon>Uroviricota</taxon>
        <taxon>Caudoviricetes</taxon>
    </lineage>
</organism>
<proteinExistence type="predicted"/>
<name>A0A8S5MI35_9CAUD</name>
<keyword evidence="1" id="KW-1133">Transmembrane helix</keyword>
<feature type="transmembrane region" description="Helical" evidence="1">
    <location>
        <begin position="69"/>
        <end position="88"/>
    </location>
</feature>
<accession>A0A8S5MI35</accession>
<evidence type="ECO:0000313" key="2">
    <source>
        <dbReference type="EMBL" id="DAD81563.1"/>
    </source>
</evidence>
<evidence type="ECO:0000256" key="1">
    <source>
        <dbReference type="SAM" id="Phobius"/>
    </source>
</evidence>
<protein>
    <submittedName>
        <fullName evidence="2">Uncharacterized protein</fullName>
    </submittedName>
</protein>
<dbReference type="EMBL" id="BK014903">
    <property type="protein sequence ID" value="DAD81563.1"/>
    <property type="molecule type" value="Genomic_DNA"/>
</dbReference>
<keyword evidence="1" id="KW-0812">Transmembrane</keyword>